<evidence type="ECO:0000256" key="3">
    <source>
        <dbReference type="ARBA" id="ARBA00022989"/>
    </source>
</evidence>
<dbReference type="InterPro" id="IPR000620">
    <property type="entry name" value="EamA_dom"/>
</dbReference>
<dbReference type="InterPro" id="IPR050638">
    <property type="entry name" value="AA-Vitamin_Transporters"/>
</dbReference>
<reference evidence="8" key="1">
    <citation type="journal article" date="2019" name="Int. J. Syst. Evol. Microbiol.">
        <title>The Global Catalogue of Microorganisms (GCM) 10K type strain sequencing project: providing services to taxonomists for standard genome sequencing and annotation.</title>
        <authorList>
            <consortium name="The Broad Institute Genomics Platform"/>
            <consortium name="The Broad Institute Genome Sequencing Center for Infectious Disease"/>
            <person name="Wu L."/>
            <person name="Ma J."/>
        </authorList>
    </citation>
    <scope>NUCLEOTIDE SEQUENCE [LARGE SCALE GENOMIC DNA]</scope>
    <source>
        <strain evidence="8">KCTC 52141</strain>
    </source>
</reference>
<feature type="transmembrane region" description="Helical" evidence="5">
    <location>
        <begin position="124"/>
        <end position="142"/>
    </location>
</feature>
<dbReference type="Proteomes" id="UP001595548">
    <property type="component" value="Unassembled WGS sequence"/>
</dbReference>
<keyword evidence="3 5" id="KW-1133">Transmembrane helix</keyword>
<evidence type="ECO:0000256" key="1">
    <source>
        <dbReference type="ARBA" id="ARBA00004141"/>
    </source>
</evidence>
<evidence type="ECO:0000256" key="2">
    <source>
        <dbReference type="ARBA" id="ARBA00022692"/>
    </source>
</evidence>
<keyword evidence="4 5" id="KW-0472">Membrane</keyword>
<feature type="transmembrane region" description="Helical" evidence="5">
    <location>
        <begin position="70"/>
        <end position="88"/>
    </location>
</feature>
<name>A0ABV7HQD3_9GAMM</name>
<gene>
    <name evidence="7" type="ORF">ACFOEB_07425</name>
</gene>
<dbReference type="SUPFAM" id="SSF103481">
    <property type="entry name" value="Multidrug resistance efflux transporter EmrE"/>
    <property type="match status" value="2"/>
</dbReference>
<keyword evidence="8" id="KW-1185">Reference proteome</keyword>
<evidence type="ECO:0000256" key="5">
    <source>
        <dbReference type="SAM" id="Phobius"/>
    </source>
</evidence>
<accession>A0ABV7HQD3</accession>
<protein>
    <submittedName>
        <fullName evidence="7">DMT family transporter</fullName>
    </submittedName>
</protein>
<evidence type="ECO:0000313" key="8">
    <source>
        <dbReference type="Proteomes" id="UP001595548"/>
    </source>
</evidence>
<organism evidence="7 8">
    <name type="scientific">Gilvimarinus japonicus</name>
    <dbReference type="NCBI Taxonomy" id="1796469"/>
    <lineage>
        <taxon>Bacteria</taxon>
        <taxon>Pseudomonadati</taxon>
        <taxon>Pseudomonadota</taxon>
        <taxon>Gammaproteobacteria</taxon>
        <taxon>Cellvibrionales</taxon>
        <taxon>Cellvibrionaceae</taxon>
        <taxon>Gilvimarinus</taxon>
    </lineage>
</organism>
<dbReference type="EMBL" id="JBHRTL010000006">
    <property type="protein sequence ID" value="MFC3155026.1"/>
    <property type="molecule type" value="Genomic_DNA"/>
</dbReference>
<comment type="subcellular location">
    <subcellularLocation>
        <location evidence="1">Membrane</location>
        <topology evidence="1">Multi-pass membrane protein</topology>
    </subcellularLocation>
</comment>
<feature type="transmembrane region" description="Helical" evidence="5">
    <location>
        <begin position="94"/>
        <end position="112"/>
    </location>
</feature>
<proteinExistence type="predicted"/>
<feature type="domain" description="EamA" evidence="6">
    <location>
        <begin position="8"/>
        <end position="137"/>
    </location>
</feature>
<dbReference type="RefSeq" id="WP_382415542.1">
    <property type="nucleotide sequence ID" value="NZ_AP031500.1"/>
</dbReference>
<feature type="transmembrane region" description="Helical" evidence="5">
    <location>
        <begin position="148"/>
        <end position="165"/>
    </location>
</feature>
<keyword evidence="2 5" id="KW-0812">Transmembrane</keyword>
<feature type="transmembrane region" description="Helical" evidence="5">
    <location>
        <begin position="239"/>
        <end position="258"/>
    </location>
</feature>
<dbReference type="Pfam" id="PF00892">
    <property type="entry name" value="EamA"/>
    <property type="match status" value="2"/>
</dbReference>
<feature type="transmembrane region" description="Helical" evidence="5">
    <location>
        <begin position="39"/>
        <end position="58"/>
    </location>
</feature>
<dbReference type="PANTHER" id="PTHR32322:SF9">
    <property type="entry name" value="AMINO-ACID METABOLITE EFFLUX PUMP-RELATED"/>
    <property type="match status" value="1"/>
</dbReference>
<evidence type="ECO:0000313" key="7">
    <source>
        <dbReference type="EMBL" id="MFC3155026.1"/>
    </source>
</evidence>
<evidence type="ECO:0000256" key="4">
    <source>
        <dbReference type="ARBA" id="ARBA00023136"/>
    </source>
</evidence>
<comment type="caution">
    <text evidence="7">The sequence shown here is derived from an EMBL/GenBank/DDBJ whole genome shotgun (WGS) entry which is preliminary data.</text>
</comment>
<sequence>MSPSVIGTTLLAMLAFAGNSVLCRLALSPDSSAIIDPASFSAIRLLSGAVTLLLIVLWRERRLPPMAGSWGGAAALFVYLLGFSYAYVQLDTGVGALILFGVVQLVMLFAALRAGHRLQLAEIAGLMLALVGLLLLLLPGATRPNLPGALLMALAGAGWALYSLAGRDAGAPLLATWGNFMRALPLLGLLLVVPVFLPDQPLRFNTAGVWLALASGSVTSALGYAIWYRALAGLKVTQAGVVQLSVPVLAALGGVWFVGEALSLRLILSGALVLGGIYCVLQVRERRQA</sequence>
<dbReference type="PANTHER" id="PTHR32322">
    <property type="entry name" value="INNER MEMBRANE TRANSPORTER"/>
    <property type="match status" value="1"/>
</dbReference>
<feature type="domain" description="EamA" evidence="6">
    <location>
        <begin position="147"/>
        <end position="281"/>
    </location>
</feature>
<dbReference type="InterPro" id="IPR037185">
    <property type="entry name" value="EmrE-like"/>
</dbReference>
<evidence type="ECO:0000259" key="6">
    <source>
        <dbReference type="Pfam" id="PF00892"/>
    </source>
</evidence>
<feature type="transmembrane region" description="Helical" evidence="5">
    <location>
        <begin position="264"/>
        <end position="281"/>
    </location>
</feature>
<feature type="transmembrane region" description="Helical" evidence="5">
    <location>
        <begin position="209"/>
        <end position="227"/>
    </location>
</feature>
<feature type="transmembrane region" description="Helical" evidence="5">
    <location>
        <begin position="177"/>
        <end position="197"/>
    </location>
</feature>